<dbReference type="Proteomes" id="UP001064632">
    <property type="component" value="Chromosome"/>
</dbReference>
<proteinExistence type="predicted"/>
<evidence type="ECO:0000313" key="2">
    <source>
        <dbReference type="EMBL" id="UXI67925.1"/>
    </source>
</evidence>
<dbReference type="Gene3D" id="2.130.10.10">
    <property type="entry name" value="YVTN repeat-like/Quinoprotein amine dehydrogenase"/>
    <property type="match status" value="2"/>
</dbReference>
<dbReference type="EMBL" id="CP104694">
    <property type="protein sequence ID" value="UXI67925.1"/>
    <property type="molecule type" value="Genomic_DNA"/>
</dbReference>
<feature type="signal peptide" evidence="1">
    <location>
        <begin position="1"/>
        <end position="21"/>
    </location>
</feature>
<reference evidence="2" key="1">
    <citation type="submission" date="2022-09" db="EMBL/GenBank/DDBJ databases">
        <title>Tahibacter sp. nov., isolated from a fresh water.</title>
        <authorList>
            <person name="Baek J.H."/>
            <person name="Lee J.K."/>
            <person name="Kim J.M."/>
            <person name="Jeon C.O."/>
        </authorList>
    </citation>
    <scope>NUCLEOTIDE SEQUENCE</scope>
    <source>
        <strain evidence="2">W38</strain>
    </source>
</reference>
<dbReference type="InterPro" id="IPR015943">
    <property type="entry name" value="WD40/YVTN_repeat-like_dom_sf"/>
</dbReference>
<name>A0ABY6BFQ7_9GAMM</name>
<feature type="chain" id="PRO_5047273022" evidence="1">
    <location>
        <begin position="22"/>
        <end position="388"/>
    </location>
</feature>
<accession>A0ABY6BFQ7</accession>
<keyword evidence="3" id="KW-1185">Reference proteome</keyword>
<evidence type="ECO:0000313" key="3">
    <source>
        <dbReference type="Proteomes" id="UP001064632"/>
    </source>
</evidence>
<sequence length="388" mass="41623">MLSIRTLAGTCAAALCGLANAATYVDVPVTGARDHAFGPNGMLYITAGAKLHRYDTATCQLLPPIALGQQLVGVDVSIDGRFVAVADRAVENGKVHVYVYDGFGSRLPRKVEYPADFGENGSFMVAWMADSSLLISGSYSGSGWVPLRRYEPTPGTVTTIGRVQQNSMLAASRDGMTAAIAESNISSGPVHAWDLDTTAIGASARMNWFAFEAAIDANGSRIVSPSYNGAYVYERVGNQLVETGRIGQYAEWGPLSAVFSPDAKRLVTADYGWSYGVGAAQRGVKIYDADSLTLLSTIDPYPFPWNGNHALGQGRLTLSRDGHWLAATINGAVRLYDVHEELGTDRKPVSACATKTPSADSLRFERGLVEEIDRLLPRKVDAMGQFVE</sequence>
<evidence type="ECO:0000256" key="1">
    <source>
        <dbReference type="SAM" id="SignalP"/>
    </source>
</evidence>
<gene>
    <name evidence="2" type="ORF">N4264_24885</name>
</gene>
<organism evidence="2 3">
    <name type="scientific">Tahibacter amnicola</name>
    <dbReference type="NCBI Taxonomy" id="2976241"/>
    <lineage>
        <taxon>Bacteria</taxon>
        <taxon>Pseudomonadati</taxon>
        <taxon>Pseudomonadota</taxon>
        <taxon>Gammaproteobacteria</taxon>
        <taxon>Lysobacterales</taxon>
        <taxon>Rhodanobacteraceae</taxon>
        <taxon>Tahibacter</taxon>
    </lineage>
</organism>
<keyword evidence="1" id="KW-0732">Signal</keyword>
<protein>
    <submittedName>
        <fullName evidence="2">Uncharacterized protein</fullName>
    </submittedName>
</protein>
<dbReference type="RefSeq" id="WP_261694894.1">
    <property type="nucleotide sequence ID" value="NZ_CP104694.1"/>
</dbReference>
<dbReference type="SUPFAM" id="SSF69322">
    <property type="entry name" value="Tricorn protease domain 2"/>
    <property type="match status" value="1"/>
</dbReference>